<dbReference type="Proteomes" id="UP000297646">
    <property type="component" value="Unassembled WGS sequence"/>
</dbReference>
<keyword evidence="2" id="KW-0812">Transmembrane</keyword>
<dbReference type="RefSeq" id="WP_135520011.1">
    <property type="nucleotide sequence ID" value="NZ_PVSN01000051.1"/>
</dbReference>
<keyword evidence="2" id="KW-1133">Transmembrane helix</keyword>
<feature type="transmembrane region" description="Helical" evidence="2">
    <location>
        <begin position="7"/>
        <end position="25"/>
    </location>
</feature>
<dbReference type="OrthoDB" id="357960at2"/>
<dbReference type="AlphaFoldDB" id="A0A4Z0RV68"/>
<accession>A0A4Z0RV68</accession>
<reference evidence="3 4" key="1">
    <citation type="submission" date="2018-03" db="EMBL/GenBank/DDBJ databases">
        <title>Genome sequencing of Weissella confusa isolates.</title>
        <authorList>
            <person name="Kajala I."/>
            <person name="Baruah R."/>
            <person name="Bergsveinson J."/>
            <person name="Juvonen R."/>
            <person name="Ziola B."/>
        </authorList>
    </citation>
    <scope>NUCLEOTIDE SEQUENCE [LARGE SCALE GENOMIC DNA]</scope>
    <source>
        <strain evidence="3 4">VTT E-062653</strain>
    </source>
</reference>
<evidence type="ECO:0000313" key="3">
    <source>
        <dbReference type="EMBL" id="TGE71860.1"/>
    </source>
</evidence>
<evidence type="ECO:0000313" key="4">
    <source>
        <dbReference type="Proteomes" id="UP000297646"/>
    </source>
</evidence>
<keyword evidence="2" id="KW-0472">Membrane</keyword>
<protein>
    <submittedName>
        <fullName evidence="3">Uncharacterized protein</fullName>
    </submittedName>
</protein>
<name>A0A4Z0RV68_WEICO</name>
<gene>
    <name evidence="3" type="ORF">C6P11_07585</name>
</gene>
<feature type="compositionally biased region" description="Low complexity" evidence="1">
    <location>
        <begin position="207"/>
        <end position="217"/>
    </location>
</feature>
<dbReference type="EMBL" id="PVSN01000051">
    <property type="protein sequence ID" value="TGE71860.1"/>
    <property type="molecule type" value="Genomic_DNA"/>
</dbReference>
<organism evidence="3 4">
    <name type="scientific">Weissella confusa</name>
    <name type="common">Lactobacillus confusus</name>
    <dbReference type="NCBI Taxonomy" id="1583"/>
    <lineage>
        <taxon>Bacteria</taxon>
        <taxon>Bacillati</taxon>
        <taxon>Bacillota</taxon>
        <taxon>Bacilli</taxon>
        <taxon>Lactobacillales</taxon>
        <taxon>Lactobacillaceae</taxon>
        <taxon>Weissella</taxon>
    </lineage>
</organism>
<sequence>MGKRVKVVIGILVALVGLTTVQYYHDKSRALYRNNYVTLKSASLLRINESEDAASFYKTSHHTNKVNAEYFAKHTMFHYGNLFKKVSDIDSFSERDNEYLLRPQVFLDTGISFWYLIDPMYRQTIYNMENDIALNPATSLTDMYAFMKNISNHPWLYGERYSDGQYQNQSSYLEDGGDILKEYIDDKAYNEEFSRATNIEKDDPIDESSSSSSAVSSEAKKLTKKQKAIDESFQQVLLTISDKITSEEGTPYHAGAQSYPKLPSEYKKLPKTFKVTFTGTQASASDEEKVDEKKVFTVKLELDKEDNSFMIVNSKELPSYFSDLSE</sequence>
<evidence type="ECO:0000256" key="2">
    <source>
        <dbReference type="SAM" id="Phobius"/>
    </source>
</evidence>
<feature type="region of interest" description="Disordered" evidence="1">
    <location>
        <begin position="198"/>
        <end position="217"/>
    </location>
</feature>
<proteinExistence type="predicted"/>
<evidence type="ECO:0000256" key="1">
    <source>
        <dbReference type="SAM" id="MobiDB-lite"/>
    </source>
</evidence>
<comment type="caution">
    <text evidence="3">The sequence shown here is derived from an EMBL/GenBank/DDBJ whole genome shotgun (WGS) entry which is preliminary data.</text>
</comment>